<evidence type="ECO:0000256" key="1">
    <source>
        <dbReference type="ARBA" id="ARBA00001936"/>
    </source>
</evidence>
<dbReference type="Gene3D" id="3.40.50.20">
    <property type="match status" value="1"/>
</dbReference>
<proteinExistence type="predicted"/>
<dbReference type="Pfam" id="PF02844">
    <property type="entry name" value="GARS_N"/>
    <property type="match status" value="1"/>
</dbReference>
<dbReference type="PANTHER" id="PTHR43472:SF1">
    <property type="entry name" value="PHOSPHORIBOSYLAMINE--GLYCINE LIGASE, CHLOROPLASTIC"/>
    <property type="match status" value="1"/>
</dbReference>
<dbReference type="InterPro" id="IPR000115">
    <property type="entry name" value="PRibGlycinamide_synth"/>
</dbReference>
<keyword evidence="3" id="KW-0436">Ligase</keyword>
<sequence length="101" mass="10744">MKVLLIGGGGREHAIAESVARSSKNPQLFAVMSKKNPGIARLCKDFLLIKETDLTVVDFSVKNNIELAIIGPEAPLAAGISDRLWNAGIPVVGPLRLAARI</sequence>
<dbReference type="Proteomes" id="UP000050360">
    <property type="component" value="Unassembled WGS sequence"/>
</dbReference>
<protein>
    <submittedName>
        <fullName evidence="3">Phosphoribosylamine--glycine ligase</fullName>
        <ecNumber evidence="3">6.3.4.13</ecNumber>
    </submittedName>
</protein>
<evidence type="ECO:0000313" key="3">
    <source>
        <dbReference type="EMBL" id="KPQ44545.1"/>
    </source>
</evidence>
<dbReference type="InterPro" id="IPR016185">
    <property type="entry name" value="PreATP-grasp_dom_sf"/>
</dbReference>
<comment type="caution">
    <text evidence="3">The sequence shown here is derived from an EMBL/GenBank/DDBJ whole genome shotgun (WGS) entry which is preliminary data.</text>
</comment>
<reference evidence="3 4" key="1">
    <citation type="submission" date="2015-09" db="EMBL/GenBank/DDBJ databases">
        <title>A metagenomics-based metabolic model of nitrate-dependent anaerobic oxidation of methane by Methanoperedens-like archaea.</title>
        <authorList>
            <person name="Arshad A."/>
            <person name="Speth D.R."/>
            <person name="De Graaf R.M."/>
            <person name="Op Den Camp H.J."/>
            <person name="Jetten M.S."/>
            <person name="Welte C.U."/>
        </authorList>
    </citation>
    <scope>NUCLEOTIDE SEQUENCE [LARGE SCALE GENOMIC DNA]</scope>
</reference>
<gene>
    <name evidence="3" type="ORF">MPEBLZ_00912</name>
</gene>
<dbReference type="GO" id="GO:0009113">
    <property type="term" value="P:purine nucleobase biosynthetic process"/>
    <property type="evidence" value="ECO:0007669"/>
    <property type="project" value="InterPro"/>
</dbReference>
<dbReference type="InterPro" id="IPR020562">
    <property type="entry name" value="PRibGlycinamide_synth_N"/>
</dbReference>
<feature type="domain" description="Phosphoribosylglycinamide synthetase N-terminal" evidence="2">
    <location>
        <begin position="1"/>
        <end position="101"/>
    </location>
</feature>
<accession>A0A0P8ACN5</accession>
<feature type="non-terminal residue" evidence="3">
    <location>
        <position position="101"/>
    </location>
</feature>
<comment type="cofactor">
    <cofactor evidence="1">
        <name>Mn(2+)</name>
        <dbReference type="ChEBI" id="CHEBI:29035"/>
    </cofactor>
</comment>
<evidence type="ECO:0000259" key="2">
    <source>
        <dbReference type="Pfam" id="PF02844"/>
    </source>
</evidence>
<dbReference type="AlphaFoldDB" id="A0A0P8ACN5"/>
<organism evidence="3 4">
    <name type="scientific">Candidatus Methanoperedens nitratireducens</name>
    <dbReference type="NCBI Taxonomy" id="1392998"/>
    <lineage>
        <taxon>Archaea</taxon>
        <taxon>Methanobacteriati</taxon>
        <taxon>Methanobacteriota</taxon>
        <taxon>Stenosarchaea group</taxon>
        <taxon>Methanomicrobia</taxon>
        <taxon>Methanosarcinales</taxon>
        <taxon>ANME-2 cluster</taxon>
        <taxon>Candidatus Methanoperedentaceae</taxon>
        <taxon>Candidatus Methanoperedens</taxon>
    </lineage>
</organism>
<dbReference type="EMBL" id="LKCM01000078">
    <property type="protein sequence ID" value="KPQ44545.1"/>
    <property type="molecule type" value="Genomic_DNA"/>
</dbReference>
<dbReference type="PANTHER" id="PTHR43472">
    <property type="entry name" value="PHOSPHORIBOSYLAMINE--GLYCINE LIGASE"/>
    <property type="match status" value="1"/>
</dbReference>
<dbReference type="SUPFAM" id="SSF52440">
    <property type="entry name" value="PreATP-grasp domain"/>
    <property type="match status" value="1"/>
</dbReference>
<dbReference type="EC" id="6.3.4.13" evidence="3"/>
<name>A0A0P8ACN5_9EURY</name>
<evidence type="ECO:0000313" key="4">
    <source>
        <dbReference type="Proteomes" id="UP000050360"/>
    </source>
</evidence>
<dbReference type="GO" id="GO:0004637">
    <property type="term" value="F:phosphoribosylamine-glycine ligase activity"/>
    <property type="evidence" value="ECO:0007669"/>
    <property type="project" value="UniProtKB-EC"/>
</dbReference>